<keyword evidence="3" id="KW-0762">Sugar transport</keyword>
<dbReference type="EMBL" id="JACIGK010000015">
    <property type="protein sequence ID" value="MBB4266628.1"/>
    <property type="molecule type" value="Genomic_DNA"/>
</dbReference>
<evidence type="ECO:0000313" key="4">
    <source>
        <dbReference type="Proteomes" id="UP000554286"/>
    </source>
</evidence>
<dbReference type="PROSITE" id="PS51318">
    <property type="entry name" value="TAT"/>
    <property type="match status" value="1"/>
</dbReference>
<keyword evidence="1" id="KW-0732">Signal</keyword>
<sequence length="373" mass="39176">MRTLIRSGGPVLSRRSLAAGAAAGTLLAASGLSADRARAADPLKVGFVYVGPVGDYGWSYQHDQGRLALEADLGDAISTTYVESVPEGADAERVVAQLASGGHGLIFATSFGFMNATLKVAKSFPDVVFEHCTGYKRADNVATYAARFYEGRYVIGVIAGLMTKTNVIGYVGAVPIPEVVRGINAFTQGLRSVNPEATVKVIWVNSWYDPGKEREAAETLVAQGADVLSQHTDSPAPVQVAAEKGLYAFGQATDMSAFGPEAHLTAIVDDWRGYYIERTRAVLDGTWTSGDTWGGLASGMVAISDYNTALPDTVVAAAEAARTGIETGTLHPLAGPLTDQAGTERVAEGEAPDDGALLSMDWFVEGVQGQAPR</sequence>
<dbReference type="AlphaFoldDB" id="A0A7W6WA96"/>
<reference evidence="3 4" key="1">
    <citation type="submission" date="2020-08" db="EMBL/GenBank/DDBJ databases">
        <title>Genome sequencing of Purple Non-Sulfur Bacteria from various extreme environments.</title>
        <authorList>
            <person name="Mayer M."/>
        </authorList>
    </citation>
    <scope>NUCLEOTIDE SEQUENCE [LARGE SCALE GENOMIC DNA]</scope>
    <source>
        <strain evidence="3 4">JA131</strain>
    </source>
</reference>
<evidence type="ECO:0000256" key="1">
    <source>
        <dbReference type="ARBA" id="ARBA00022729"/>
    </source>
</evidence>
<dbReference type="GO" id="GO:0005886">
    <property type="term" value="C:plasma membrane"/>
    <property type="evidence" value="ECO:0007669"/>
    <property type="project" value="InterPro"/>
</dbReference>
<dbReference type="CDD" id="cd19963">
    <property type="entry name" value="PBP1_BMP-like"/>
    <property type="match status" value="1"/>
</dbReference>
<protein>
    <submittedName>
        <fullName evidence="3">Simple sugar transport system substrate-binding protein</fullName>
    </submittedName>
</protein>
<dbReference type="Proteomes" id="UP000554286">
    <property type="component" value="Unassembled WGS sequence"/>
</dbReference>
<dbReference type="Pfam" id="PF02608">
    <property type="entry name" value="Bmp"/>
    <property type="match status" value="1"/>
</dbReference>
<keyword evidence="3" id="KW-0813">Transport</keyword>
<dbReference type="InterPro" id="IPR003760">
    <property type="entry name" value="PnrA-like"/>
</dbReference>
<dbReference type="PANTHER" id="PTHR43208:SF1">
    <property type="entry name" value="ABC TRANSPORTER SUBSTRATE-BINDING PROTEIN"/>
    <property type="match status" value="1"/>
</dbReference>
<keyword evidence="4" id="KW-1185">Reference proteome</keyword>
<proteinExistence type="predicted"/>
<dbReference type="InterPro" id="IPR052910">
    <property type="entry name" value="ABC-Purine-Binding"/>
</dbReference>
<evidence type="ECO:0000259" key="2">
    <source>
        <dbReference type="Pfam" id="PF02608"/>
    </source>
</evidence>
<organism evidence="3 4">
    <name type="scientific">Roseospira visakhapatnamensis</name>
    <dbReference type="NCBI Taxonomy" id="390880"/>
    <lineage>
        <taxon>Bacteria</taxon>
        <taxon>Pseudomonadati</taxon>
        <taxon>Pseudomonadota</taxon>
        <taxon>Alphaproteobacteria</taxon>
        <taxon>Rhodospirillales</taxon>
        <taxon>Rhodospirillaceae</taxon>
        <taxon>Roseospira</taxon>
    </lineage>
</organism>
<comment type="caution">
    <text evidence="3">The sequence shown here is derived from an EMBL/GenBank/DDBJ whole genome shotgun (WGS) entry which is preliminary data.</text>
</comment>
<feature type="domain" description="ABC transporter substrate-binding protein PnrA-like" evidence="2">
    <location>
        <begin position="44"/>
        <end position="313"/>
    </location>
</feature>
<dbReference type="PANTHER" id="PTHR43208">
    <property type="entry name" value="ABC TRANSPORTER SUBSTRATE-BINDING PROTEIN"/>
    <property type="match status" value="1"/>
</dbReference>
<dbReference type="Gene3D" id="3.40.50.2300">
    <property type="match status" value="2"/>
</dbReference>
<dbReference type="RefSeq" id="WP_184045255.1">
    <property type="nucleotide sequence ID" value="NZ_JACIGK010000015.1"/>
</dbReference>
<name>A0A7W6WA96_9PROT</name>
<accession>A0A7W6WA96</accession>
<gene>
    <name evidence="3" type="ORF">GGD89_002260</name>
</gene>
<evidence type="ECO:0000313" key="3">
    <source>
        <dbReference type="EMBL" id="MBB4266628.1"/>
    </source>
</evidence>
<dbReference type="InterPro" id="IPR006311">
    <property type="entry name" value="TAT_signal"/>
</dbReference>